<dbReference type="InterPro" id="IPR024455">
    <property type="entry name" value="Phage_capsid"/>
</dbReference>
<dbReference type="AlphaFoldDB" id="A0A974SAV1"/>
<evidence type="ECO:0000256" key="1">
    <source>
        <dbReference type="ARBA" id="ARBA00004328"/>
    </source>
</evidence>
<name>A0A974SAV1_9CAUL</name>
<protein>
    <submittedName>
        <fullName evidence="2">Phage major capsid protein</fullName>
    </submittedName>
</protein>
<dbReference type="NCBIfam" id="TIGR01554">
    <property type="entry name" value="major_cap_HK97"/>
    <property type="match status" value="1"/>
</dbReference>
<sequence length="116" mass="12417">MAQIDGLDAQIGRINEANKRVADQAMSEGVIIAAERQAHDGKSDASRIFAKWLKGGDKGLSAEDYAVIRNTMSTTTTTEGGFTVATEVAKTVLDALKFFGACAGWPRSSRPTRAIR</sequence>
<dbReference type="EMBL" id="CP068570">
    <property type="protein sequence ID" value="QQZ52128.1"/>
    <property type="molecule type" value="Genomic_DNA"/>
</dbReference>
<comment type="subcellular location">
    <subcellularLocation>
        <location evidence="1">Virion</location>
    </subcellularLocation>
</comment>
<gene>
    <name evidence="2" type="ORF">JKL49_00800</name>
</gene>
<reference evidence="2" key="1">
    <citation type="submission" date="2021-01" db="EMBL/GenBank/DDBJ databases">
        <title>Genome sequence of Phenylobacterium sp. 20VBR1 isolated from a valley glaceir, Ny-Alesund, Svalbard.</title>
        <authorList>
            <person name="Thomas F.A."/>
            <person name="Krishnan K.P."/>
            <person name="Sinha R.K."/>
        </authorList>
    </citation>
    <scope>NUCLEOTIDE SEQUENCE</scope>
    <source>
        <strain evidence="2">20VBR1</strain>
    </source>
</reference>
<proteinExistence type="predicted"/>
<evidence type="ECO:0000313" key="2">
    <source>
        <dbReference type="EMBL" id="QQZ52128.1"/>
    </source>
</evidence>
<accession>A0A974SAV1</accession>
<organism evidence="2">
    <name type="scientific">Phenylobacterium glaciei</name>
    <dbReference type="NCBI Taxonomy" id="2803784"/>
    <lineage>
        <taxon>Bacteria</taxon>
        <taxon>Pseudomonadati</taxon>
        <taxon>Pseudomonadota</taxon>
        <taxon>Alphaproteobacteria</taxon>
        <taxon>Caulobacterales</taxon>
        <taxon>Caulobacteraceae</taxon>
        <taxon>Phenylobacterium</taxon>
    </lineage>
</organism>